<comment type="similarity">
    <text evidence="1">Belongs to the peptidase U62 family.</text>
</comment>
<gene>
    <name evidence="5" type="ORF">J121_1604</name>
</gene>
<dbReference type="SUPFAM" id="SSF111283">
    <property type="entry name" value="Putative modulator of DNA gyrase, PmbA/TldD"/>
    <property type="match status" value="1"/>
</dbReference>
<dbReference type="PANTHER" id="PTHR43421">
    <property type="entry name" value="METALLOPROTEASE PMBA"/>
    <property type="match status" value="1"/>
</dbReference>
<evidence type="ECO:0000259" key="4">
    <source>
        <dbReference type="Pfam" id="PF19290"/>
    </source>
</evidence>
<dbReference type="InterPro" id="IPR045569">
    <property type="entry name" value="Metalloprtase-TldD/E_C"/>
</dbReference>
<dbReference type="InterPro" id="IPR047657">
    <property type="entry name" value="PmbA"/>
</dbReference>
<evidence type="ECO:0000259" key="2">
    <source>
        <dbReference type="Pfam" id="PF01523"/>
    </source>
</evidence>
<feature type="domain" description="Metalloprotease TldD/E central" evidence="4">
    <location>
        <begin position="122"/>
        <end position="223"/>
    </location>
</feature>
<dbReference type="InterPro" id="IPR045570">
    <property type="entry name" value="Metalloprtase-TldD/E_cen_dom"/>
</dbReference>
<dbReference type="EMBL" id="JYNE01000028">
    <property type="protein sequence ID" value="KNH00977.1"/>
    <property type="molecule type" value="Genomic_DNA"/>
</dbReference>
<protein>
    <submittedName>
        <fullName evidence="5">Modulator protein</fullName>
    </submittedName>
</protein>
<comment type="caution">
    <text evidence="5">The sequence shown here is derived from an EMBL/GenBank/DDBJ whole genome shotgun (WGS) entry which is preliminary data.</text>
</comment>
<sequence length="448" mass="46104">MIGPDAALARCHDLVELARAAGADAADAVASASSSESVSVRLGALEEVERSESEEIGLRVFVGRRSASIATSDFGGEGLRMLAQRAVEMARLAPEDPYGGLAPADALFQGDGVELELSDGAEPRPEDLRGAALATEDAARAVAGVTNSNGGSASASQSVFALVTSTGFARARAGGSHSLSASVVAGEGGDKQTDYAYRTQRHRSDLPDPAGIGREAGERAVRKVAPGSLPSGRMPVVFDPRVGGGVVGHLLGAMTGPAIARKASFLIDRENERLFDNGIRIVEDPLRPRGLRSRNYDGEGIASVPRALVEGGRVTRWLTNVASAAQLDLPLTGHASRGSGGAPGVAPANVYMEPGTASVADLIADIENGVYVTDLFGQGVSLVTGDYSRGASGLRIRNGELAGPVAEITIAGTLPEMFRALVGADDLEFLRGIDVPTLRIDGMSVAGQ</sequence>
<dbReference type="InterPro" id="IPR035068">
    <property type="entry name" value="TldD/PmbA_N"/>
</dbReference>
<dbReference type="AlphaFoldDB" id="A0A0L1KAV7"/>
<dbReference type="Pfam" id="PF19290">
    <property type="entry name" value="PmbA_TldD_2nd"/>
    <property type="match status" value="1"/>
</dbReference>
<organism evidence="5 6">
    <name type="scientific">Qipengyuania citrea LAMA 915</name>
    <dbReference type="NCBI Taxonomy" id="1306953"/>
    <lineage>
        <taxon>Bacteria</taxon>
        <taxon>Pseudomonadati</taxon>
        <taxon>Pseudomonadota</taxon>
        <taxon>Alphaproteobacteria</taxon>
        <taxon>Sphingomonadales</taxon>
        <taxon>Erythrobacteraceae</taxon>
        <taxon>Qipengyuania</taxon>
    </lineage>
</organism>
<proteinExistence type="inferred from homology"/>
<reference evidence="5" key="1">
    <citation type="submission" date="2015-02" db="EMBL/GenBank/DDBJ databases">
        <authorList>
            <person name="Chooi Y.-H."/>
        </authorList>
    </citation>
    <scope>NUCLEOTIDE SEQUENCE [LARGE SCALE GENOMIC DNA]</scope>
    <source>
        <strain evidence="5">LAMA 915</strain>
    </source>
</reference>
<dbReference type="GO" id="GO:0006508">
    <property type="term" value="P:proteolysis"/>
    <property type="evidence" value="ECO:0007669"/>
    <property type="project" value="InterPro"/>
</dbReference>
<dbReference type="Gene3D" id="3.30.2290.10">
    <property type="entry name" value="PmbA/TldD superfamily"/>
    <property type="match status" value="1"/>
</dbReference>
<evidence type="ECO:0000259" key="3">
    <source>
        <dbReference type="Pfam" id="PF19289"/>
    </source>
</evidence>
<dbReference type="GO" id="GO:0008237">
    <property type="term" value="F:metallopeptidase activity"/>
    <property type="evidence" value="ECO:0007669"/>
    <property type="project" value="InterPro"/>
</dbReference>
<feature type="domain" description="Metalloprotease TldD/E C-terminal" evidence="3">
    <location>
        <begin position="231"/>
        <end position="447"/>
    </location>
</feature>
<evidence type="ECO:0000256" key="1">
    <source>
        <dbReference type="ARBA" id="ARBA00005836"/>
    </source>
</evidence>
<dbReference type="Proteomes" id="UP000037446">
    <property type="component" value="Unassembled WGS sequence"/>
</dbReference>
<evidence type="ECO:0000313" key="5">
    <source>
        <dbReference type="EMBL" id="KNH00977.1"/>
    </source>
</evidence>
<dbReference type="InterPro" id="IPR036059">
    <property type="entry name" value="TldD/PmbA_sf"/>
</dbReference>
<dbReference type="STRING" id="1306953.J121_1604"/>
<dbReference type="PANTHER" id="PTHR43421:SF1">
    <property type="entry name" value="METALLOPROTEASE PMBA"/>
    <property type="match status" value="1"/>
</dbReference>
<dbReference type="GO" id="GO:0005829">
    <property type="term" value="C:cytosol"/>
    <property type="evidence" value="ECO:0007669"/>
    <property type="project" value="TreeGrafter"/>
</dbReference>
<dbReference type="PATRIC" id="fig|1306953.7.peg.1647"/>
<feature type="domain" description="Metalloprotease TldD/E N-terminal" evidence="2">
    <location>
        <begin position="26"/>
        <end position="90"/>
    </location>
</feature>
<name>A0A0L1KAV7_9SPHN</name>
<dbReference type="Pfam" id="PF19289">
    <property type="entry name" value="PmbA_TldD_3rd"/>
    <property type="match status" value="1"/>
</dbReference>
<dbReference type="RefSeq" id="WP_050601722.1">
    <property type="nucleotide sequence ID" value="NZ_JYNE01000028.1"/>
</dbReference>
<accession>A0A0L1KAV7</accession>
<dbReference type="Pfam" id="PF01523">
    <property type="entry name" value="PmbA_TldD_1st"/>
    <property type="match status" value="1"/>
</dbReference>
<dbReference type="InterPro" id="IPR002510">
    <property type="entry name" value="Metalloprtase-TldD/E_N"/>
</dbReference>
<evidence type="ECO:0000313" key="6">
    <source>
        <dbReference type="Proteomes" id="UP000037446"/>
    </source>
</evidence>